<dbReference type="PANTHER" id="PTHR47199:SF2">
    <property type="entry name" value="PHOTOSYSTEM II STABILITY_ASSEMBLY FACTOR HCF136, CHLOROPLASTIC"/>
    <property type="match status" value="1"/>
</dbReference>
<feature type="chain" id="PRO_5046604361" description="Photosynthesis system II assembly factor Ycf48/Hcf136-like domain-containing protein" evidence="1">
    <location>
        <begin position="26"/>
        <end position="720"/>
    </location>
</feature>
<dbReference type="SUPFAM" id="SSF50939">
    <property type="entry name" value="Sialidases"/>
    <property type="match status" value="2"/>
</dbReference>
<keyword evidence="1" id="KW-0732">Signal</keyword>
<dbReference type="EMBL" id="CP088295">
    <property type="protein sequence ID" value="UUY05087.1"/>
    <property type="molecule type" value="Genomic_DNA"/>
</dbReference>
<protein>
    <recommendedName>
        <fullName evidence="4">Photosynthesis system II assembly factor Ycf48/Hcf136-like domain-containing protein</fullName>
    </recommendedName>
</protein>
<keyword evidence="3" id="KW-1185">Reference proteome</keyword>
<dbReference type="PANTHER" id="PTHR47199">
    <property type="entry name" value="PHOTOSYSTEM II STABILITY/ASSEMBLY FACTOR HCF136, CHLOROPLASTIC"/>
    <property type="match status" value="1"/>
</dbReference>
<dbReference type="SUPFAM" id="SSF110296">
    <property type="entry name" value="Oligoxyloglucan reducing end-specific cellobiohydrolase"/>
    <property type="match status" value="1"/>
</dbReference>
<feature type="signal peptide" evidence="1">
    <location>
        <begin position="1"/>
        <end position="25"/>
    </location>
</feature>
<name>A0ABY5PK94_9ACTN</name>
<dbReference type="Proteomes" id="UP001058860">
    <property type="component" value="Chromosome"/>
</dbReference>
<sequence>MTFRSLAAALSAAVVALVAPSTAGAVSVGTSGWNWGSPTPTAAPLLDVSFSGTTGYAVGQSGTMMKSTDGGQTWTGLRTGVSGPFLEVQTVSPEIVTAGGGCSALLSTNGGTSFTRLYFTSTTCSQEFAGAAFLNGTTGYLALENGTFVQTTDGGATWIPKTAIPGAQPANGSGFAAGIWAVNATTVLAIQAGTAGSKIYRTTDSGGSWTEVASNSQAIEDIAMVDANNGFAVGNAGILATTDGGATWTVRNPNGQAQNVAAFSATQAIFVGPTEGGSAILRTTDGGTTLSNGVSTGVNPVQAAAYTSATGVVVVGEGAGGVAVSSDGGATFPASAGGDTIKASLGRLRFAPGGAVATGSDGALARTTNGGVSWTQIGVPTSEDIKDVNFPSGTIGYAIDTAGKLFKTTNNASSWANIDTGSTAKPNAIAASGSSTVMLIGPTGVRRSTNGASSFSTVKGTIASQKLTDYDKGGSAFFTWGSSALLRSTNGGSSWSKLKLPSSKTKISQVDFATSSTGYLRDTSGRVYRTSNTGSSWSQLTTVGTSTLSGMSFSSSTTGFLVTTRFGQTPDSAYLLRTTNSGKTWAPQLVWGDPVNTNGLLAGSTSYLLAGNGLLLYSTTGGVSGSSSSVSVKPSSTKLKKKTKIRVTITVKGAKQGDIAVVASQASGGSWTQQQVALDSTGKATTSWTVSKTTTYVGQWTGNENVAGAGSSGVKVTVGS</sequence>
<organism evidence="2 3">
    <name type="scientific">Svornostia abyssi</name>
    <dbReference type="NCBI Taxonomy" id="2898438"/>
    <lineage>
        <taxon>Bacteria</taxon>
        <taxon>Bacillati</taxon>
        <taxon>Actinomycetota</taxon>
        <taxon>Thermoleophilia</taxon>
        <taxon>Solirubrobacterales</taxon>
        <taxon>Baekduiaceae</taxon>
        <taxon>Svornostia</taxon>
    </lineage>
</organism>
<dbReference type="Gene3D" id="2.130.10.10">
    <property type="entry name" value="YVTN repeat-like/Quinoprotein amine dehydrogenase"/>
    <property type="match status" value="3"/>
</dbReference>
<accession>A0ABY5PK94</accession>
<evidence type="ECO:0000256" key="1">
    <source>
        <dbReference type="SAM" id="SignalP"/>
    </source>
</evidence>
<reference evidence="3" key="1">
    <citation type="submission" date="2021-11" db="EMBL/GenBank/DDBJ databases">
        <title>Cultivation dependent microbiological survey of springs from the worlds oldest radium mine currently devoted to the extraction of radon-saturated water.</title>
        <authorList>
            <person name="Kapinusova G."/>
            <person name="Smrhova T."/>
            <person name="Strejcek M."/>
            <person name="Suman J."/>
            <person name="Jani K."/>
            <person name="Pajer P."/>
            <person name="Uhlik O."/>
        </authorList>
    </citation>
    <scope>NUCLEOTIDE SEQUENCE [LARGE SCALE GENOMIC DNA]</scope>
    <source>
        <strain evidence="3">J379</strain>
    </source>
</reference>
<gene>
    <name evidence="2" type="ORF">LRS13_06045</name>
</gene>
<dbReference type="RefSeq" id="WP_353865555.1">
    <property type="nucleotide sequence ID" value="NZ_CP088295.1"/>
</dbReference>
<evidence type="ECO:0000313" key="2">
    <source>
        <dbReference type="EMBL" id="UUY05087.1"/>
    </source>
</evidence>
<dbReference type="InterPro" id="IPR036278">
    <property type="entry name" value="Sialidase_sf"/>
</dbReference>
<dbReference type="InterPro" id="IPR015943">
    <property type="entry name" value="WD40/YVTN_repeat-like_dom_sf"/>
</dbReference>
<proteinExistence type="predicted"/>
<evidence type="ECO:0000313" key="3">
    <source>
        <dbReference type="Proteomes" id="UP001058860"/>
    </source>
</evidence>
<evidence type="ECO:0008006" key="4">
    <source>
        <dbReference type="Google" id="ProtNLM"/>
    </source>
</evidence>